<evidence type="ECO:0000313" key="2">
    <source>
        <dbReference type="Proteomes" id="UP000188318"/>
    </source>
</evidence>
<dbReference type="PANTHER" id="PTHR43857:SF1">
    <property type="entry name" value="YJGH FAMILY PROTEIN"/>
    <property type="match status" value="1"/>
</dbReference>
<accession>A0A1R3RV25</accession>
<evidence type="ECO:0000313" key="1">
    <source>
        <dbReference type="EMBL" id="OOF98302.1"/>
    </source>
</evidence>
<gene>
    <name evidence="1" type="ORF">ASPCADRAFT_3365</name>
</gene>
<dbReference type="Pfam" id="PF01042">
    <property type="entry name" value="Ribonuc_L-PSP"/>
    <property type="match status" value="1"/>
</dbReference>
<dbReference type="OrthoDB" id="686384at2759"/>
<dbReference type="AlphaFoldDB" id="A0A1R3RV25"/>
<dbReference type="VEuPathDB" id="FungiDB:ASPCADRAFT_3365"/>
<dbReference type="InterPro" id="IPR035959">
    <property type="entry name" value="RutC-like_sf"/>
</dbReference>
<organism evidence="1 2">
    <name type="scientific">Aspergillus carbonarius (strain ITEM 5010)</name>
    <dbReference type="NCBI Taxonomy" id="602072"/>
    <lineage>
        <taxon>Eukaryota</taxon>
        <taxon>Fungi</taxon>
        <taxon>Dikarya</taxon>
        <taxon>Ascomycota</taxon>
        <taxon>Pezizomycotina</taxon>
        <taxon>Eurotiomycetes</taxon>
        <taxon>Eurotiomycetidae</taxon>
        <taxon>Eurotiales</taxon>
        <taxon>Aspergillaceae</taxon>
        <taxon>Aspergillus</taxon>
        <taxon>Aspergillus subgen. Circumdati</taxon>
    </lineage>
</organism>
<dbReference type="STRING" id="602072.A0A1R3RV25"/>
<dbReference type="Gene3D" id="3.30.1330.40">
    <property type="entry name" value="RutC-like"/>
    <property type="match status" value="1"/>
</dbReference>
<reference evidence="2" key="1">
    <citation type="journal article" date="2017" name="Genome Biol.">
        <title>Comparative genomics reveals high biological diversity and specific adaptations in the industrially and medically important fungal genus Aspergillus.</title>
        <authorList>
            <person name="de Vries R.P."/>
            <person name="Riley R."/>
            <person name="Wiebenga A."/>
            <person name="Aguilar-Osorio G."/>
            <person name="Amillis S."/>
            <person name="Uchima C.A."/>
            <person name="Anderluh G."/>
            <person name="Asadollahi M."/>
            <person name="Askin M."/>
            <person name="Barry K."/>
            <person name="Battaglia E."/>
            <person name="Bayram O."/>
            <person name="Benocci T."/>
            <person name="Braus-Stromeyer S.A."/>
            <person name="Caldana C."/>
            <person name="Canovas D."/>
            <person name="Cerqueira G.C."/>
            <person name="Chen F."/>
            <person name="Chen W."/>
            <person name="Choi C."/>
            <person name="Clum A."/>
            <person name="Dos Santos R.A."/>
            <person name="Damasio A.R."/>
            <person name="Diallinas G."/>
            <person name="Emri T."/>
            <person name="Fekete E."/>
            <person name="Flipphi M."/>
            <person name="Freyberg S."/>
            <person name="Gallo A."/>
            <person name="Gournas C."/>
            <person name="Habgood R."/>
            <person name="Hainaut M."/>
            <person name="Harispe M.L."/>
            <person name="Henrissat B."/>
            <person name="Hilden K.S."/>
            <person name="Hope R."/>
            <person name="Hossain A."/>
            <person name="Karabika E."/>
            <person name="Karaffa L."/>
            <person name="Karanyi Z."/>
            <person name="Krasevec N."/>
            <person name="Kuo A."/>
            <person name="Kusch H."/>
            <person name="LaButti K."/>
            <person name="Lagendijk E.L."/>
            <person name="Lapidus A."/>
            <person name="Levasseur A."/>
            <person name="Lindquist E."/>
            <person name="Lipzen A."/>
            <person name="Logrieco A.F."/>
            <person name="MacCabe A."/>
            <person name="Maekelae M.R."/>
            <person name="Malavazi I."/>
            <person name="Melin P."/>
            <person name="Meyer V."/>
            <person name="Mielnichuk N."/>
            <person name="Miskei M."/>
            <person name="Molnar A.P."/>
            <person name="Mule G."/>
            <person name="Ngan C.Y."/>
            <person name="Orejas M."/>
            <person name="Orosz E."/>
            <person name="Ouedraogo J.P."/>
            <person name="Overkamp K.M."/>
            <person name="Park H.-S."/>
            <person name="Perrone G."/>
            <person name="Piumi F."/>
            <person name="Punt P.J."/>
            <person name="Ram A.F."/>
            <person name="Ramon A."/>
            <person name="Rauscher S."/>
            <person name="Record E."/>
            <person name="Riano-Pachon D.M."/>
            <person name="Robert V."/>
            <person name="Roehrig J."/>
            <person name="Ruller R."/>
            <person name="Salamov A."/>
            <person name="Salih N.S."/>
            <person name="Samson R.A."/>
            <person name="Sandor E."/>
            <person name="Sanguinetti M."/>
            <person name="Schuetze T."/>
            <person name="Sepcic K."/>
            <person name="Shelest E."/>
            <person name="Sherlock G."/>
            <person name="Sophianopoulou V."/>
            <person name="Squina F.M."/>
            <person name="Sun H."/>
            <person name="Susca A."/>
            <person name="Todd R.B."/>
            <person name="Tsang A."/>
            <person name="Unkles S.E."/>
            <person name="van de Wiele N."/>
            <person name="van Rossen-Uffink D."/>
            <person name="Oliveira J.V."/>
            <person name="Vesth T.C."/>
            <person name="Visser J."/>
            <person name="Yu J.-H."/>
            <person name="Zhou M."/>
            <person name="Andersen M.R."/>
            <person name="Archer D.B."/>
            <person name="Baker S.E."/>
            <person name="Benoit I."/>
            <person name="Brakhage A.A."/>
            <person name="Braus G.H."/>
            <person name="Fischer R."/>
            <person name="Frisvad J.C."/>
            <person name="Goldman G.H."/>
            <person name="Houbraken J."/>
            <person name="Oakley B."/>
            <person name="Pocsi I."/>
            <person name="Scazzocchio C."/>
            <person name="Seiboth B."/>
            <person name="vanKuyk P.A."/>
            <person name="Wortman J."/>
            <person name="Dyer P.S."/>
            <person name="Grigoriev I.V."/>
        </authorList>
    </citation>
    <scope>NUCLEOTIDE SEQUENCE [LARGE SCALE GENOMIC DNA]</scope>
    <source>
        <strain evidence="2">ITEM 5010</strain>
    </source>
</reference>
<dbReference type="EMBL" id="KV907496">
    <property type="protein sequence ID" value="OOF98302.1"/>
    <property type="molecule type" value="Genomic_DNA"/>
</dbReference>
<protein>
    <submittedName>
        <fullName evidence="1">Uncharacterized protein</fullName>
    </submittedName>
</protein>
<dbReference type="InterPro" id="IPR006175">
    <property type="entry name" value="YjgF/YER057c/UK114"/>
</dbReference>
<dbReference type="PANTHER" id="PTHR43857">
    <property type="entry name" value="BLR7761 PROTEIN"/>
    <property type="match status" value="1"/>
</dbReference>
<sequence>MPTKQFHSTSSPYEALIGYYRAIRHGHHIFVSGTTAIDPSSPPTAPQILFPGDAKQQTIVALEECLKAVVALGGTGAENVVRVRMFVGRHEDCGAVGEGFKQVLGKEHGGGVGAAATMIVVRGGFVNEAMLVEVEVDAVVDVD</sequence>
<dbReference type="SUPFAM" id="SSF55298">
    <property type="entry name" value="YjgF-like"/>
    <property type="match status" value="1"/>
</dbReference>
<dbReference type="Proteomes" id="UP000188318">
    <property type="component" value="Unassembled WGS sequence"/>
</dbReference>
<dbReference type="OMA" id="VRVKMFV"/>
<name>A0A1R3RV25_ASPC5</name>
<proteinExistence type="predicted"/>
<keyword evidence="2" id="KW-1185">Reference proteome</keyword>